<dbReference type="Proteomes" id="UP000003340">
    <property type="component" value="Unassembled WGS sequence"/>
</dbReference>
<evidence type="ECO:0000313" key="2">
    <source>
        <dbReference type="Proteomes" id="UP000003340"/>
    </source>
</evidence>
<accession>C0EG99</accession>
<dbReference type="EMBL" id="ACEC01000098">
    <property type="protein sequence ID" value="EEG29494.1"/>
    <property type="molecule type" value="Genomic_DNA"/>
</dbReference>
<dbReference type="AlphaFoldDB" id="C0EG99"/>
<name>C0EG99_9FIRM</name>
<keyword evidence="2" id="KW-1185">Reference proteome</keyword>
<reference evidence="1 2" key="1">
    <citation type="submission" date="2009-01" db="EMBL/GenBank/DDBJ databases">
        <authorList>
            <person name="Fulton L."/>
            <person name="Clifton S."/>
            <person name="Fulton B."/>
            <person name="Xu J."/>
            <person name="Minx P."/>
            <person name="Pepin K.H."/>
            <person name="Johnson M."/>
            <person name="Bhonagiri V."/>
            <person name="Nash W.E."/>
            <person name="Mardis E.R."/>
            <person name="Wilson R.K."/>
        </authorList>
    </citation>
    <scope>NUCLEOTIDE SEQUENCE [LARGE SCALE GENOMIC DNA]</scope>
    <source>
        <strain evidence="1 2">DSM 5476</strain>
    </source>
</reference>
<organism evidence="1 2">
    <name type="scientific">[Clostridium] methylpentosum DSM 5476</name>
    <dbReference type="NCBI Taxonomy" id="537013"/>
    <lineage>
        <taxon>Bacteria</taxon>
        <taxon>Bacillati</taxon>
        <taxon>Bacillota</taxon>
        <taxon>Clostridia</taxon>
        <taxon>Eubacteriales</taxon>
        <taxon>Oscillospiraceae</taxon>
        <taxon>Oscillospiraceae incertae sedis</taxon>
    </lineage>
</organism>
<gene>
    <name evidence="1" type="ORF">CLOSTMETH_02892</name>
</gene>
<protein>
    <submittedName>
        <fullName evidence="1">Uncharacterized protein</fullName>
    </submittedName>
</protein>
<dbReference type="HOGENOM" id="CLU_3268127_0_0_9"/>
<proteinExistence type="predicted"/>
<evidence type="ECO:0000313" key="1">
    <source>
        <dbReference type="EMBL" id="EEG29494.1"/>
    </source>
</evidence>
<reference evidence="1 2" key="2">
    <citation type="submission" date="2009-02" db="EMBL/GenBank/DDBJ databases">
        <title>Draft genome sequence of Clostridium methylpentosum (DSM 5476).</title>
        <authorList>
            <person name="Sudarsanam P."/>
            <person name="Ley R."/>
            <person name="Guruge J."/>
            <person name="Turnbaugh P.J."/>
            <person name="Mahowald M."/>
            <person name="Liep D."/>
            <person name="Gordon J."/>
        </authorList>
    </citation>
    <scope>NUCLEOTIDE SEQUENCE [LARGE SCALE GENOMIC DNA]</scope>
    <source>
        <strain evidence="1 2">DSM 5476</strain>
    </source>
</reference>
<sequence length="41" mass="4827">MSNQPVLQRKIKTAGENLLRFLYIEDHTPGAWFKGRRLPMI</sequence>
<comment type="caution">
    <text evidence="1">The sequence shown here is derived from an EMBL/GenBank/DDBJ whole genome shotgun (WGS) entry which is preliminary data.</text>
</comment>